<dbReference type="CDD" id="cd00093">
    <property type="entry name" value="HTH_XRE"/>
    <property type="match status" value="1"/>
</dbReference>
<evidence type="ECO:0000313" key="2">
    <source>
        <dbReference type="EMBL" id="XCA48782.1"/>
    </source>
</evidence>
<protein>
    <recommendedName>
        <fullName evidence="1">HTH cro/C1-type domain-containing protein</fullName>
    </recommendedName>
</protein>
<dbReference type="Pfam" id="PF01381">
    <property type="entry name" value="HTH_3"/>
    <property type="match status" value="1"/>
</dbReference>
<dbReference type="InterPro" id="IPR001387">
    <property type="entry name" value="Cro/C1-type_HTH"/>
</dbReference>
<organism evidence="2">
    <name type="scientific">Bacillus phage PHBA67-T</name>
    <dbReference type="NCBI Taxonomy" id="3233536"/>
    <lineage>
        <taxon>Viruses</taxon>
        <taxon>Duplodnaviria</taxon>
        <taxon>Heunggongvirae</taxon>
        <taxon>Uroviricota</taxon>
        <taxon>Caudoviricetes</taxon>
    </lineage>
</organism>
<dbReference type="PROSITE" id="PS50943">
    <property type="entry name" value="HTH_CROC1"/>
    <property type="match status" value="1"/>
</dbReference>
<dbReference type="InterPro" id="IPR010982">
    <property type="entry name" value="Lambda_DNA-bd_dom_sf"/>
</dbReference>
<evidence type="ECO:0000259" key="1">
    <source>
        <dbReference type="PROSITE" id="PS50943"/>
    </source>
</evidence>
<feature type="domain" description="HTH cro/C1-type" evidence="1">
    <location>
        <begin position="20"/>
        <end position="73"/>
    </location>
</feature>
<accession>A0AAU7YRC7</accession>
<sequence>MKNIKENLTGVKSMDIGTQLKFLRNRRGWTMQEVADRIGKNDSTYSGYETNKRKPNAEVLVQLADIFDTTDFILGRTENPNGLNFNVKDFLDQGRLHSDGVEITDEQAEIANVLLRQLLQRKQQ</sequence>
<dbReference type="PANTHER" id="PTHR43236:SF2">
    <property type="entry name" value="BLL0069 PROTEIN"/>
    <property type="match status" value="1"/>
</dbReference>
<name>A0AAU7YRC7_9CAUD</name>
<dbReference type="PANTHER" id="PTHR43236">
    <property type="entry name" value="ANTITOXIN HIGA1"/>
    <property type="match status" value="1"/>
</dbReference>
<dbReference type="SMART" id="SM00530">
    <property type="entry name" value="HTH_XRE"/>
    <property type="match status" value="1"/>
</dbReference>
<dbReference type="SUPFAM" id="SSF47413">
    <property type="entry name" value="lambda repressor-like DNA-binding domains"/>
    <property type="match status" value="1"/>
</dbReference>
<dbReference type="GO" id="GO:0003677">
    <property type="term" value="F:DNA binding"/>
    <property type="evidence" value="ECO:0007669"/>
    <property type="project" value="InterPro"/>
</dbReference>
<dbReference type="EMBL" id="PP938272">
    <property type="protein sequence ID" value="XCA48782.1"/>
    <property type="molecule type" value="Genomic_DNA"/>
</dbReference>
<dbReference type="Gene3D" id="1.10.260.40">
    <property type="entry name" value="lambda repressor-like DNA-binding domains"/>
    <property type="match status" value="1"/>
</dbReference>
<dbReference type="InterPro" id="IPR052345">
    <property type="entry name" value="Rad_response_metalloprotease"/>
</dbReference>
<proteinExistence type="predicted"/>
<gene>
    <name evidence="2" type="ORF">PMBFJFDG_00063</name>
</gene>
<reference evidence="2" key="1">
    <citation type="submission" date="2024-06" db="EMBL/GenBank/DDBJ databases">
        <authorList>
            <person name="Guo B."/>
        </authorList>
    </citation>
    <scope>NUCLEOTIDE SEQUENCE</scope>
</reference>